<name>A0A7J8KAN8_ROUAE</name>
<comment type="caution">
    <text evidence="2">The sequence shown here is derived from an EMBL/GenBank/DDBJ whole genome shotgun (WGS) entry which is preliminary data.</text>
</comment>
<reference evidence="2 3" key="1">
    <citation type="journal article" date="2020" name="Nature">
        <title>Six reference-quality genomes reveal evolution of bat adaptations.</title>
        <authorList>
            <person name="Jebb D."/>
            <person name="Huang Z."/>
            <person name="Pippel M."/>
            <person name="Hughes G.M."/>
            <person name="Lavrichenko K."/>
            <person name="Devanna P."/>
            <person name="Winkler S."/>
            <person name="Jermiin L.S."/>
            <person name="Skirmuntt E.C."/>
            <person name="Katzourakis A."/>
            <person name="Burkitt-Gray L."/>
            <person name="Ray D.A."/>
            <person name="Sullivan K.A.M."/>
            <person name="Roscito J.G."/>
            <person name="Kirilenko B.M."/>
            <person name="Davalos L.M."/>
            <person name="Corthals A.P."/>
            <person name="Power M.L."/>
            <person name="Jones G."/>
            <person name="Ransome R.D."/>
            <person name="Dechmann D.K.N."/>
            <person name="Locatelli A.G."/>
            <person name="Puechmaille S.J."/>
            <person name="Fedrigo O."/>
            <person name="Jarvis E.D."/>
            <person name="Hiller M."/>
            <person name="Vernes S.C."/>
            <person name="Myers E.W."/>
            <person name="Teeling E.C."/>
        </authorList>
    </citation>
    <scope>NUCLEOTIDE SEQUENCE [LARGE SCALE GENOMIC DNA]</scope>
    <source>
        <strain evidence="2">MRouAeg1</strain>
        <tissue evidence="2">Muscle</tissue>
    </source>
</reference>
<accession>A0A7J8KAN8</accession>
<gene>
    <name evidence="2" type="ORF">HJG63_007800</name>
</gene>
<evidence type="ECO:0000256" key="1">
    <source>
        <dbReference type="SAM" id="MobiDB-lite"/>
    </source>
</evidence>
<sequence length="123" mass="13406">MGRQLLFTGSSGHLHTKKRGPISQSSTRPPQPAPALLSSFIFSTAPSQTDGWAPIGPASSYLWPVHKLFPPPEQSCSPTCLANVYSSRKPHFRWALLQEALLDPVRGPLLVSHDTLGFLSAEF</sequence>
<dbReference type="AlphaFoldDB" id="A0A7J8KAN8"/>
<feature type="region of interest" description="Disordered" evidence="1">
    <location>
        <begin position="1"/>
        <end position="35"/>
    </location>
</feature>
<proteinExistence type="predicted"/>
<dbReference type="Proteomes" id="UP000593571">
    <property type="component" value="Unassembled WGS sequence"/>
</dbReference>
<protein>
    <submittedName>
        <fullName evidence="2">Uncharacterized protein</fullName>
    </submittedName>
</protein>
<dbReference type="EMBL" id="JACASE010000001">
    <property type="protein sequence ID" value="KAF6505914.1"/>
    <property type="molecule type" value="Genomic_DNA"/>
</dbReference>
<organism evidence="2 3">
    <name type="scientific">Rousettus aegyptiacus</name>
    <name type="common">Egyptian fruit bat</name>
    <name type="synonym">Pteropus aegyptiacus</name>
    <dbReference type="NCBI Taxonomy" id="9407"/>
    <lineage>
        <taxon>Eukaryota</taxon>
        <taxon>Metazoa</taxon>
        <taxon>Chordata</taxon>
        <taxon>Craniata</taxon>
        <taxon>Vertebrata</taxon>
        <taxon>Euteleostomi</taxon>
        <taxon>Mammalia</taxon>
        <taxon>Eutheria</taxon>
        <taxon>Laurasiatheria</taxon>
        <taxon>Chiroptera</taxon>
        <taxon>Yinpterochiroptera</taxon>
        <taxon>Pteropodoidea</taxon>
        <taxon>Pteropodidae</taxon>
        <taxon>Rousettinae</taxon>
        <taxon>Rousettus</taxon>
    </lineage>
</organism>
<evidence type="ECO:0000313" key="2">
    <source>
        <dbReference type="EMBL" id="KAF6505914.1"/>
    </source>
</evidence>
<evidence type="ECO:0000313" key="3">
    <source>
        <dbReference type="Proteomes" id="UP000593571"/>
    </source>
</evidence>
<keyword evidence="3" id="KW-1185">Reference proteome</keyword>